<dbReference type="RefSeq" id="WP_150278406.1">
    <property type="nucleotide sequence ID" value="NZ_BMFF01000003.1"/>
</dbReference>
<protein>
    <recommendedName>
        <fullName evidence="3">DUF2288 domain-containing protein</fullName>
    </recommendedName>
</protein>
<organism evidence="1 2">
    <name type="scientific">Halopseudomonas salina</name>
    <dbReference type="NCBI Taxonomy" id="1323744"/>
    <lineage>
        <taxon>Bacteria</taxon>
        <taxon>Pseudomonadati</taxon>
        <taxon>Pseudomonadota</taxon>
        <taxon>Gammaproteobacteria</taxon>
        <taxon>Pseudomonadales</taxon>
        <taxon>Pseudomonadaceae</taxon>
        <taxon>Halopseudomonas</taxon>
    </lineage>
</organism>
<gene>
    <name evidence="1" type="ORF">GCM10007418_18440</name>
</gene>
<reference evidence="2" key="1">
    <citation type="journal article" date="2019" name="Int. J. Syst. Evol. Microbiol.">
        <title>The Global Catalogue of Microorganisms (GCM) 10K type strain sequencing project: providing services to taxonomists for standard genome sequencing and annotation.</title>
        <authorList>
            <consortium name="The Broad Institute Genomics Platform"/>
            <consortium name="The Broad Institute Genome Sequencing Center for Infectious Disease"/>
            <person name="Wu L."/>
            <person name="Ma J."/>
        </authorList>
    </citation>
    <scope>NUCLEOTIDE SEQUENCE [LARGE SCALE GENOMIC DNA]</scope>
    <source>
        <strain evidence="2">CGMCC 1.12482</strain>
    </source>
</reference>
<evidence type="ECO:0000313" key="2">
    <source>
        <dbReference type="Proteomes" id="UP000638188"/>
    </source>
</evidence>
<name>A0ABQ1PLS6_9GAMM</name>
<evidence type="ECO:0008006" key="3">
    <source>
        <dbReference type="Google" id="ProtNLM"/>
    </source>
</evidence>
<comment type="caution">
    <text evidence="1">The sequence shown here is derived from an EMBL/GenBank/DDBJ whole genome shotgun (WGS) entry which is preliminary data.</text>
</comment>
<dbReference type="Proteomes" id="UP000638188">
    <property type="component" value="Unassembled WGS sequence"/>
</dbReference>
<keyword evidence="2" id="KW-1185">Reference proteome</keyword>
<proteinExistence type="predicted"/>
<evidence type="ECO:0000313" key="1">
    <source>
        <dbReference type="EMBL" id="GGC99446.1"/>
    </source>
</evidence>
<dbReference type="Pfam" id="PF10052">
    <property type="entry name" value="DUF2288"/>
    <property type="match status" value="1"/>
</dbReference>
<dbReference type="InterPro" id="IPR018741">
    <property type="entry name" value="DUF2288"/>
</dbReference>
<accession>A0ABQ1PLS6</accession>
<sequence length="102" mass="11449">MTGPDETYAAILGATSQIEWQALERHFAAGNLLSVSRELDLVEVAGAFTRDDTGQVRRWMEDKQLGPASDEEAADWSRRNPDTLWAVVIRPWVLVQERAATH</sequence>
<dbReference type="EMBL" id="BMFF01000003">
    <property type="protein sequence ID" value="GGC99446.1"/>
    <property type="molecule type" value="Genomic_DNA"/>
</dbReference>